<dbReference type="GeneID" id="111009314"/>
<feature type="transmembrane region" description="Helical" evidence="7">
    <location>
        <begin position="76"/>
        <end position="104"/>
    </location>
</feature>
<evidence type="ECO:0000256" key="3">
    <source>
        <dbReference type="ARBA" id="ARBA00022729"/>
    </source>
</evidence>
<dbReference type="RefSeq" id="XP_022138055.1">
    <property type="nucleotide sequence ID" value="XM_022282363.1"/>
</dbReference>
<keyword evidence="2 7" id="KW-0812">Transmembrane</keyword>
<feature type="transmembrane region" description="Helical" evidence="7">
    <location>
        <begin position="124"/>
        <end position="152"/>
    </location>
</feature>
<comment type="similarity">
    <text evidence="6">Belongs to the DESIGUAL family.</text>
</comment>
<dbReference type="KEGG" id="mcha:111009314"/>
<evidence type="ECO:0000256" key="2">
    <source>
        <dbReference type="ARBA" id="ARBA00022692"/>
    </source>
</evidence>
<keyword evidence="5 7" id="KW-0472">Membrane</keyword>
<comment type="subcellular location">
    <subcellularLocation>
        <location evidence="1">Endomembrane system</location>
        <topology evidence="1">Multi-pass membrane protein</topology>
    </subcellularLocation>
</comment>
<keyword evidence="8" id="KW-1185">Reference proteome</keyword>
<evidence type="ECO:0000313" key="8">
    <source>
        <dbReference type="Proteomes" id="UP000504603"/>
    </source>
</evidence>
<keyword evidence="3" id="KW-0732">Signal</keyword>
<feature type="transmembrane region" description="Helical" evidence="7">
    <location>
        <begin position="22"/>
        <end position="44"/>
    </location>
</feature>
<dbReference type="InterPro" id="IPR052222">
    <property type="entry name" value="DESIGUAL"/>
</dbReference>
<dbReference type="OrthoDB" id="1861835at2759"/>
<dbReference type="GO" id="GO:0012505">
    <property type="term" value="C:endomembrane system"/>
    <property type="evidence" value="ECO:0007669"/>
    <property type="project" value="UniProtKB-SubCell"/>
</dbReference>
<sequence>MAVTHEDLLPSRRRSPQLGTKMGTYLVLFTLLFGLACFILCLVAESTRSRVIWLDNGGNDKKDGKRRCSYSGSGKTPLLCGASAFLGMAVTMLVQHLYVLIAVSKSPPPALVAWDHTFSPSNSLTYQAAFFFISTWISFAVGEILLLVGLSVESGHLNNWSTPKESCLVIKEGLFSAAGIFELAAVLLAAGLYMTAVRAQRMFEEQESVRREVAESYDFVQASPPLHPMPPIAREDPRSTKWMLTDKYR</sequence>
<reference evidence="9" key="1">
    <citation type="submission" date="2025-08" db="UniProtKB">
        <authorList>
            <consortium name="RefSeq"/>
        </authorList>
    </citation>
    <scope>IDENTIFICATION</scope>
    <source>
        <strain evidence="9">OHB3-1</strain>
    </source>
</reference>
<evidence type="ECO:0000256" key="5">
    <source>
        <dbReference type="ARBA" id="ARBA00023136"/>
    </source>
</evidence>
<feature type="transmembrane region" description="Helical" evidence="7">
    <location>
        <begin position="173"/>
        <end position="194"/>
    </location>
</feature>
<dbReference type="Pfam" id="PF06749">
    <property type="entry name" value="DUF1218"/>
    <property type="match status" value="1"/>
</dbReference>
<accession>A0A6J1C8D0</accession>
<dbReference type="AlphaFoldDB" id="A0A6J1C8D0"/>
<dbReference type="InterPro" id="IPR009606">
    <property type="entry name" value="DEAL/Modifying_wall_lignin1/2"/>
</dbReference>
<organism evidence="8 9">
    <name type="scientific">Momordica charantia</name>
    <name type="common">Bitter gourd</name>
    <name type="synonym">Balsam pear</name>
    <dbReference type="NCBI Taxonomy" id="3673"/>
    <lineage>
        <taxon>Eukaryota</taxon>
        <taxon>Viridiplantae</taxon>
        <taxon>Streptophyta</taxon>
        <taxon>Embryophyta</taxon>
        <taxon>Tracheophyta</taxon>
        <taxon>Spermatophyta</taxon>
        <taxon>Magnoliopsida</taxon>
        <taxon>eudicotyledons</taxon>
        <taxon>Gunneridae</taxon>
        <taxon>Pentapetalae</taxon>
        <taxon>rosids</taxon>
        <taxon>fabids</taxon>
        <taxon>Cucurbitales</taxon>
        <taxon>Cucurbitaceae</taxon>
        <taxon>Momordiceae</taxon>
        <taxon>Momordica</taxon>
    </lineage>
</organism>
<evidence type="ECO:0000256" key="1">
    <source>
        <dbReference type="ARBA" id="ARBA00004127"/>
    </source>
</evidence>
<proteinExistence type="inferred from homology"/>
<evidence type="ECO:0000313" key="9">
    <source>
        <dbReference type="RefSeq" id="XP_022138055.1"/>
    </source>
</evidence>
<protein>
    <submittedName>
        <fullName evidence="9">Uncharacterized protein LOC111009314</fullName>
    </submittedName>
</protein>
<evidence type="ECO:0000256" key="4">
    <source>
        <dbReference type="ARBA" id="ARBA00022989"/>
    </source>
</evidence>
<name>A0A6J1C8D0_MOMCH</name>
<evidence type="ECO:0000256" key="7">
    <source>
        <dbReference type="SAM" id="Phobius"/>
    </source>
</evidence>
<dbReference type="PANTHER" id="PTHR31769">
    <property type="entry name" value="OS07G0462200 PROTEIN-RELATED"/>
    <property type="match status" value="1"/>
</dbReference>
<gene>
    <name evidence="9" type="primary">LOC111009314</name>
</gene>
<dbReference type="Proteomes" id="UP000504603">
    <property type="component" value="Unplaced"/>
</dbReference>
<keyword evidence="4 7" id="KW-1133">Transmembrane helix</keyword>
<evidence type="ECO:0000256" key="6">
    <source>
        <dbReference type="ARBA" id="ARBA00029467"/>
    </source>
</evidence>